<name>A0ABD5ZT87_9EURY</name>
<accession>A0ABD5ZT87</accession>
<feature type="domain" description="YcaO" evidence="2">
    <location>
        <begin position="233"/>
        <end position="572"/>
    </location>
</feature>
<evidence type="ECO:0000313" key="3">
    <source>
        <dbReference type="EMBL" id="MFC7236428.1"/>
    </source>
</evidence>
<feature type="region of interest" description="Disordered" evidence="1">
    <location>
        <begin position="552"/>
        <end position="572"/>
    </location>
</feature>
<dbReference type="Proteomes" id="UP001596398">
    <property type="component" value="Unassembled WGS sequence"/>
</dbReference>
<dbReference type="RefSeq" id="WP_276234584.1">
    <property type="nucleotide sequence ID" value="NZ_CP119802.1"/>
</dbReference>
<dbReference type="InterPro" id="IPR003776">
    <property type="entry name" value="YcaO-like_dom"/>
</dbReference>
<dbReference type="AlphaFoldDB" id="A0ABD5ZT87"/>
<proteinExistence type="predicted"/>
<dbReference type="InterPro" id="IPR027624">
    <property type="entry name" value="TOMM_cyclo_SagD"/>
</dbReference>
<evidence type="ECO:0000259" key="2">
    <source>
        <dbReference type="PROSITE" id="PS51664"/>
    </source>
</evidence>
<comment type="caution">
    <text evidence="3">The sequence shown here is derived from an EMBL/GenBank/DDBJ whole genome shotgun (WGS) entry which is preliminary data.</text>
</comment>
<dbReference type="NCBIfam" id="TIGR03604">
    <property type="entry name" value="TOMM_cyclo_SagD"/>
    <property type="match status" value="1"/>
</dbReference>
<dbReference type="EMBL" id="JBHTAP010000001">
    <property type="protein sequence ID" value="MFC7236428.1"/>
    <property type="molecule type" value="Genomic_DNA"/>
</dbReference>
<dbReference type="PANTHER" id="PTHR37809:SF1">
    <property type="entry name" value="RIBOSOMAL PROTEIN S12 METHYLTHIOTRANSFERASE ACCESSORY FACTOR YCAO"/>
    <property type="match status" value="1"/>
</dbReference>
<dbReference type="Gene3D" id="3.40.50.720">
    <property type="entry name" value="NAD(P)-binding Rossmann-like Domain"/>
    <property type="match status" value="1"/>
</dbReference>
<dbReference type="GeneID" id="79268147"/>
<organism evidence="3 4">
    <name type="scientific">Halosegnis marinus</name>
    <dbReference type="NCBI Taxonomy" id="3034023"/>
    <lineage>
        <taxon>Archaea</taxon>
        <taxon>Methanobacteriati</taxon>
        <taxon>Methanobacteriota</taxon>
        <taxon>Stenosarchaea group</taxon>
        <taxon>Halobacteria</taxon>
        <taxon>Halobacteriales</taxon>
        <taxon>Natronomonadaceae</taxon>
        <taxon>Halosegnis</taxon>
    </lineage>
</organism>
<dbReference type="PANTHER" id="PTHR37809">
    <property type="entry name" value="RIBOSOMAL PROTEIN S12 METHYLTHIOTRANSFERASE ACCESSORY FACTOR YCAO"/>
    <property type="match status" value="1"/>
</dbReference>
<evidence type="ECO:0000313" key="4">
    <source>
        <dbReference type="Proteomes" id="UP001596398"/>
    </source>
</evidence>
<keyword evidence="4" id="KW-1185">Reference proteome</keyword>
<gene>
    <name evidence="3" type="ORF">ACFQJ4_14010</name>
</gene>
<dbReference type="Pfam" id="PF02624">
    <property type="entry name" value="YcaO"/>
    <property type="match status" value="1"/>
</dbReference>
<sequence>MHVGLVGSGPAAAAARDAVAPVADSVTALDPDAVGNVDLALVVGRVGADGFDAANATARATGTPWLAVELGGVGGHPLPDIEAAVSGFAPGQGCFDCLRSRVAANAEGSARPGADDADARFAGALAGREAVRLASGEPSPALGGVIEVPHAQRRFLPVPDCDCADGRDRSLDRSHEPRDLDAALGAAERALDPRVGIVREVGEVESFPAPYYLAELADTTGFSDVQASRKAAGVAAGWDTAFMKALGEGLERYAAGVYREREFERSAPADTPNGVAPAEFVASPAFPDPDPDAAIPWVVGERLDTGAPAKLPAEFVAFPPPDQRHRPAITTGLGLGNGGVEALLSGLYEVVERDAAMLAWYSTFEPLGLDVDDDRYREIAKRARSEGLEATALLLTQDADVPVVAACLHRDSGAWPRFAAGMAADLDPEAAAAGALEEALQNWLELRGMGKADASSESGAIGSYAEFPPAAREFVAPDATVPAASVGPDGSFDGESELSALVERVVEAGMEPYAARLTPRDLDALGFEAVRVLVPSAQPLFTDEPYFGERAERVPRELGFEPRPDRDHHPFP</sequence>
<dbReference type="PROSITE" id="PS51664">
    <property type="entry name" value="YCAO"/>
    <property type="match status" value="1"/>
</dbReference>
<protein>
    <submittedName>
        <fullName evidence="3">YcaO-like family protein</fullName>
    </submittedName>
</protein>
<dbReference type="Gene3D" id="3.30.1330.230">
    <property type="match status" value="1"/>
</dbReference>
<evidence type="ECO:0000256" key="1">
    <source>
        <dbReference type="SAM" id="MobiDB-lite"/>
    </source>
</evidence>
<reference evidence="3 4" key="1">
    <citation type="journal article" date="2019" name="Int. J. Syst. Evol. Microbiol.">
        <title>The Global Catalogue of Microorganisms (GCM) 10K type strain sequencing project: providing services to taxonomists for standard genome sequencing and annotation.</title>
        <authorList>
            <consortium name="The Broad Institute Genomics Platform"/>
            <consortium name="The Broad Institute Genome Sequencing Center for Infectious Disease"/>
            <person name="Wu L."/>
            <person name="Ma J."/>
        </authorList>
    </citation>
    <scope>NUCLEOTIDE SEQUENCE [LARGE SCALE GENOMIC DNA]</scope>
    <source>
        <strain evidence="3 4">DT85</strain>
    </source>
</reference>